<dbReference type="Proteomes" id="UP000579531">
    <property type="component" value="Unassembled WGS sequence"/>
</dbReference>
<keyword evidence="2" id="KW-1185">Reference proteome</keyword>
<dbReference type="GeneID" id="93843507"/>
<proteinExistence type="predicted"/>
<comment type="caution">
    <text evidence="1">The sequence shown here is derived from an EMBL/GenBank/DDBJ whole genome shotgun (WGS) entry which is preliminary data.</text>
</comment>
<dbReference type="EMBL" id="JACHLX010000001">
    <property type="protein sequence ID" value="MBB5816059.1"/>
    <property type="molecule type" value="Genomic_DNA"/>
</dbReference>
<organism evidence="1 2">
    <name type="scientific">Streptomyces collinus</name>
    <dbReference type="NCBI Taxonomy" id="42684"/>
    <lineage>
        <taxon>Bacteria</taxon>
        <taxon>Bacillati</taxon>
        <taxon>Actinomycetota</taxon>
        <taxon>Actinomycetes</taxon>
        <taxon>Kitasatosporales</taxon>
        <taxon>Streptomycetaceae</taxon>
        <taxon>Streptomyces</taxon>
    </lineage>
</organism>
<accession>A0AA89QPH2</accession>
<dbReference type="AlphaFoldDB" id="A0AA89QPH2"/>
<evidence type="ECO:0000313" key="2">
    <source>
        <dbReference type="Proteomes" id="UP000579531"/>
    </source>
</evidence>
<name>A0AA89QPH2_STRCU</name>
<protein>
    <submittedName>
        <fullName evidence="1">Uncharacterized protein</fullName>
    </submittedName>
</protein>
<evidence type="ECO:0000313" key="1">
    <source>
        <dbReference type="EMBL" id="MBB5816059.1"/>
    </source>
</evidence>
<sequence length="143" mass="16219">METTPVHERQAREEADRMGLMLCPADDEVTSPDISWSYYGFRLFREWLAQTEGFALPEMAGFGGNRPWSSLTTTLAPLLDHPDDDGDIAPAHCAAMLPRLETIIEERPHAADDPVLRRRIDDTRRLIDVMTYCVDKDIPLAFC</sequence>
<reference evidence="1 2" key="1">
    <citation type="submission" date="2020-08" db="EMBL/GenBank/DDBJ databases">
        <title>Sequencing the genomes of 1000 actinobacteria strains.</title>
        <authorList>
            <person name="Klenk H.-P."/>
        </authorList>
    </citation>
    <scope>NUCLEOTIDE SEQUENCE [LARGE SCALE GENOMIC DNA]</scope>
    <source>
        <strain evidence="1 2">DSM 40129</strain>
    </source>
</reference>
<dbReference type="RefSeq" id="WP_308432028.1">
    <property type="nucleotide sequence ID" value="NZ_BAABFE010000005.1"/>
</dbReference>
<gene>
    <name evidence="1" type="ORF">HNR72_007087</name>
</gene>